<proteinExistence type="predicted"/>
<dbReference type="Proteomes" id="UP001576776">
    <property type="component" value="Unassembled WGS sequence"/>
</dbReference>
<dbReference type="EMBL" id="JBHFNS010000050">
    <property type="protein sequence ID" value="MFB2936019.1"/>
    <property type="molecule type" value="Genomic_DNA"/>
</dbReference>
<comment type="caution">
    <text evidence="2">The sequence shown here is derived from an EMBL/GenBank/DDBJ whole genome shotgun (WGS) entry which is preliminary data.</text>
</comment>
<gene>
    <name evidence="2" type="ORF">ACE1B6_12265</name>
</gene>
<evidence type="ECO:0000313" key="2">
    <source>
        <dbReference type="EMBL" id="MFB2936019.1"/>
    </source>
</evidence>
<dbReference type="RefSeq" id="WP_413257520.1">
    <property type="nucleotide sequence ID" value="NZ_JBHFNS010000050.1"/>
</dbReference>
<accession>A0ABV4YB27</accession>
<reference evidence="2 3" key="1">
    <citation type="submission" date="2024-09" db="EMBL/GenBank/DDBJ databases">
        <title>Floridaenema gen nov. (Aerosakkonemataceae, Aerosakkonematales ord. nov., Cyanobacteria) from benthic tropical and subtropical fresh waters, with the description of four new species.</title>
        <authorList>
            <person name="Moretto J.A."/>
            <person name="Berthold D.E."/>
            <person name="Lefler F.W."/>
            <person name="Huang I.-S."/>
            <person name="Laughinghouse H. IV."/>
        </authorList>
    </citation>
    <scope>NUCLEOTIDE SEQUENCE [LARGE SCALE GENOMIC DNA]</scope>
    <source>
        <strain evidence="2 3">BLCC-F154</strain>
    </source>
</reference>
<organism evidence="2 3">
    <name type="scientific">Floridaenema fluviatile BLCC-F154</name>
    <dbReference type="NCBI Taxonomy" id="3153640"/>
    <lineage>
        <taxon>Bacteria</taxon>
        <taxon>Bacillati</taxon>
        <taxon>Cyanobacteriota</taxon>
        <taxon>Cyanophyceae</taxon>
        <taxon>Oscillatoriophycideae</taxon>
        <taxon>Aerosakkonematales</taxon>
        <taxon>Aerosakkonemataceae</taxon>
        <taxon>Floridanema</taxon>
        <taxon>Floridanema fluviatile</taxon>
    </lineage>
</organism>
<protein>
    <submittedName>
        <fullName evidence="2">Isochorismate synthase</fullName>
    </submittedName>
</protein>
<sequence length="49" mass="5631">MPFTQRIREGFQKFLESAMKVFTPAKDDYPETGVQPFDGDAYNDTNRNG</sequence>
<evidence type="ECO:0000313" key="3">
    <source>
        <dbReference type="Proteomes" id="UP001576776"/>
    </source>
</evidence>
<name>A0ABV4YB27_9CYAN</name>
<feature type="region of interest" description="Disordered" evidence="1">
    <location>
        <begin position="26"/>
        <end position="49"/>
    </location>
</feature>
<evidence type="ECO:0000256" key="1">
    <source>
        <dbReference type="SAM" id="MobiDB-lite"/>
    </source>
</evidence>
<keyword evidence="3" id="KW-1185">Reference proteome</keyword>